<sequence>MSDLDARLLAAHALGDQSALVPLYLEAADSAEEDQARGFFLTQAYIYALEAGHADAPALRAQLVAAGRESA</sequence>
<dbReference type="Proteomes" id="UP000294662">
    <property type="component" value="Unassembled WGS sequence"/>
</dbReference>
<evidence type="ECO:0000313" key="1">
    <source>
        <dbReference type="EMBL" id="TDE40741.1"/>
    </source>
</evidence>
<dbReference type="AlphaFoldDB" id="A0A4R5F056"/>
<dbReference type="EMBL" id="SMFP01000001">
    <property type="protein sequence ID" value="TDE40741.1"/>
    <property type="molecule type" value="Genomic_DNA"/>
</dbReference>
<proteinExistence type="predicted"/>
<protein>
    <submittedName>
        <fullName evidence="1">Uncharacterized protein</fullName>
    </submittedName>
</protein>
<evidence type="ECO:0000313" key="2">
    <source>
        <dbReference type="Proteomes" id="UP000294662"/>
    </source>
</evidence>
<gene>
    <name evidence="1" type="ORF">E1B25_00540</name>
</gene>
<reference evidence="1 2" key="1">
    <citation type="submission" date="2019-03" db="EMBL/GenBank/DDBJ databases">
        <authorList>
            <person name="Zhang S."/>
        </authorList>
    </citation>
    <scope>NUCLEOTIDE SEQUENCE [LARGE SCALE GENOMIC DNA]</scope>
    <source>
        <strain evidence="1 2">S4J41</strain>
    </source>
</reference>
<accession>A0A4R5F056</accession>
<name>A0A4R5F056_9RHOB</name>
<comment type="caution">
    <text evidence="1">The sequence shown here is derived from an EMBL/GenBank/DDBJ whole genome shotgun (WGS) entry which is preliminary data.</text>
</comment>
<dbReference type="RefSeq" id="WP_132826731.1">
    <property type="nucleotide sequence ID" value="NZ_SMFP01000001.1"/>
</dbReference>
<organism evidence="1 2">
    <name type="scientific">Antarcticimicrobium sediminis</name>
    <dbReference type="NCBI Taxonomy" id="2546227"/>
    <lineage>
        <taxon>Bacteria</taxon>
        <taxon>Pseudomonadati</taxon>
        <taxon>Pseudomonadota</taxon>
        <taxon>Alphaproteobacteria</taxon>
        <taxon>Rhodobacterales</taxon>
        <taxon>Paracoccaceae</taxon>
        <taxon>Antarcticimicrobium</taxon>
    </lineage>
</organism>
<keyword evidence="2" id="KW-1185">Reference proteome</keyword>
<dbReference type="OrthoDB" id="7864216at2"/>